<dbReference type="EMBL" id="HBUF01093338">
    <property type="protein sequence ID" value="CAG6636228.1"/>
    <property type="molecule type" value="Transcribed_RNA"/>
</dbReference>
<feature type="compositionally biased region" description="Low complexity" evidence="1">
    <location>
        <begin position="115"/>
        <end position="124"/>
    </location>
</feature>
<dbReference type="EMBL" id="HBUF01093340">
    <property type="protein sequence ID" value="CAG6636230.1"/>
    <property type="molecule type" value="Transcribed_RNA"/>
</dbReference>
<accession>A0A8D8QQA2</accession>
<feature type="compositionally biased region" description="Pro residues" evidence="1">
    <location>
        <begin position="90"/>
        <end position="106"/>
    </location>
</feature>
<feature type="region of interest" description="Disordered" evidence="1">
    <location>
        <begin position="32"/>
        <end position="135"/>
    </location>
</feature>
<organism evidence="2">
    <name type="scientific">Cacopsylla melanoneura</name>
    <dbReference type="NCBI Taxonomy" id="428564"/>
    <lineage>
        <taxon>Eukaryota</taxon>
        <taxon>Metazoa</taxon>
        <taxon>Ecdysozoa</taxon>
        <taxon>Arthropoda</taxon>
        <taxon>Hexapoda</taxon>
        <taxon>Insecta</taxon>
        <taxon>Pterygota</taxon>
        <taxon>Neoptera</taxon>
        <taxon>Paraneoptera</taxon>
        <taxon>Hemiptera</taxon>
        <taxon>Sternorrhyncha</taxon>
        <taxon>Psylloidea</taxon>
        <taxon>Psyllidae</taxon>
        <taxon>Psyllinae</taxon>
        <taxon>Cacopsylla</taxon>
    </lineage>
</organism>
<dbReference type="AlphaFoldDB" id="A0A8D8QQA2"/>
<name>A0A8D8QQA2_9HEMI</name>
<proteinExistence type="predicted"/>
<protein>
    <submittedName>
        <fullName evidence="2">Uncharacterized protein</fullName>
    </submittedName>
</protein>
<evidence type="ECO:0000256" key="1">
    <source>
        <dbReference type="SAM" id="MobiDB-lite"/>
    </source>
</evidence>
<dbReference type="EMBL" id="HBUF01093339">
    <property type="protein sequence ID" value="CAG6636229.1"/>
    <property type="molecule type" value="Transcribed_RNA"/>
</dbReference>
<dbReference type="EMBL" id="HBUF01093341">
    <property type="protein sequence ID" value="CAG6636231.1"/>
    <property type="molecule type" value="Transcribed_RNA"/>
</dbReference>
<reference evidence="2" key="1">
    <citation type="submission" date="2021-05" db="EMBL/GenBank/DDBJ databases">
        <authorList>
            <person name="Alioto T."/>
            <person name="Alioto T."/>
            <person name="Gomez Garrido J."/>
        </authorList>
    </citation>
    <scope>NUCLEOTIDE SEQUENCE</scope>
</reference>
<sequence length="135" mass="14471">MANNMGGMTPFVRGRSPIQYYNQYPGGNDLPPHMHRGPPSCFPEENMSMGPAGCGMMGGEFKSPMISQPEPPPPKKKRRTSNAATITHHAPPPPPPVMQDLLPPPLTGKLHDNHSPCPSSSSPCHARLVTTSLNG</sequence>
<evidence type="ECO:0000313" key="2">
    <source>
        <dbReference type="EMBL" id="CAG6636231.1"/>
    </source>
</evidence>